<proteinExistence type="predicted"/>
<dbReference type="InterPro" id="IPR005123">
    <property type="entry name" value="Oxoglu/Fe-dep_dioxygenase_dom"/>
</dbReference>
<evidence type="ECO:0000256" key="4">
    <source>
        <dbReference type="ARBA" id="ARBA00022833"/>
    </source>
</evidence>
<keyword evidence="4" id="KW-0862">Zinc</keyword>
<accession>A0AAQ4EAW0</accession>
<protein>
    <recommendedName>
        <fullName evidence="9">hypoxia-inducible factor-proline dioxygenase</fullName>
        <ecNumber evidence="9">1.14.11.29</ecNumber>
    </recommendedName>
</protein>
<evidence type="ECO:0000256" key="10">
    <source>
        <dbReference type="ARBA" id="ARBA00049134"/>
    </source>
</evidence>
<dbReference type="PANTHER" id="PTHR12907:SF26">
    <property type="entry name" value="HIF PROLYL HYDROXYLASE, ISOFORM C"/>
    <property type="match status" value="1"/>
</dbReference>
<feature type="compositionally biased region" description="Low complexity" evidence="12">
    <location>
        <begin position="145"/>
        <end position="158"/>
    </location>
</feature>
<organism evidence="15 16">
    <name type="scientific">Amblyomma americanum</name>
    <name type="common">Lone star tick</name>
    <dbReference type="NCBI Taxonomy" id="6943"/>
    <lineage>
        <taxon>Eukaryota</taxon>
        <taxon>Metazoa</taxon>
        <taxon>Ecdysozoa</taxon>
        <taxon>Arthropoda</taxon>
        <taxon>Chelicerata</taxon>
        <taxon>Arachnida</taxon>
        <taxon>Acari</taxon>
        <taxon>Parasitiformes</taxon>
        <taxon>Ixodida</taxon>
        <taxon>Ixodoidea</taxon>
        <taxon>Ixodidae</taxon>
        <taxon>Amblyomminae</taxon>
        <taxon>Amblyomma</taxon>
    </lineage>
</organism>
<dbReference type="AlphaFoldDB" id="A0AAQ4EAW0"/>
<evidence type="ECO:0000313" key="16">
    <source>
        <dbReference type="Proteomes" id="UP001321473"/>
    </source>
</evidence>
<reference evidence="15 16" key="1">
    <citation type="journal article" date="2023" name="Arcadia Sci">
        <title>De novo assembly of a long-read Amblyomma americanum tick genome.</title>
        <authorList>
            <person name="Chou S."/>
            <person name="Poskanzer K.E."/>
            <person name="Rollins M."/>
            <person name="Thuy-Boun P.S."/>
        </authorList>
    </citation>
    <scope>NUCLEOTIDE SEQUENCE [LARGE SCALE GENOMIC DNA]</scope>
    <source>
        <strain evidence="15">F_SG_1</strain>
        <tissue evidence="15">Salivary glands</tissue>
    </source>
</reference>
<dbReference type="GO" id="GO:0071456">
    <property type="term" value="P:cellular response to hypoxia"/>
    <property type="evidence" value="ECO:0007669"/>
    <property type="project" value="TreeGrafter"/>
</dbReference>
<comment type="cofactor">
    <cofactor evidence="1">
        <name>L-ascorbate</name>
        <dbReference type="ChEBI" id="CHEBI:38290"/>
    </cofactor>
</comment>
<evidence type="ECO:0000259" key="13">
    <source>
        <dbReference type="PROSITE" id="PS50865"/>
    </source>
</evidence>
<evidence type="ECO:0000256" key="12">
    <source>
        <dbReference type="SAM" id="MobiDB-lite"/>
    </source>
</evidence>
<evidence type="ECO:0000256" key="1">
    <source>
        <dbReference type="ARBA" id="ARBA00001961"/>
    </source>
</evidence>
<dbReference type="EMBL" id="JARKHS020019336">
    <property type="protein sequence ID" value="KAK8771773.1"/>
    <property type="molecule type" value="Genomic_DNA"/>
</dbReference>
<evidence type="ECO:0000256" key="11">
    <source>
        <dbReference type="PROSITE-ProRule" id="PRU00134"/>
    </source>
</evidence>
<dbReference type="InterPro" id="IPR044862">
    <property type="entry name" value="Pro_4_hyd_alph_FE2OG_OXY"/>
</dbReference>
<evidence type="ECO:0000256" key="5">
    <source>
        <dbReference type="ARBA" id="ARBA00022896"/>
    </source>
</evidence>
<evidence type="ECO:0000256" key="8">
    <source>
        <dbReference type="ARBA" id="ARBA00023004"/>
    </source>
</evidence>
<dbReference type="Gene3D" id="2.60.120.620">
    <property type="entry name" value="q2cbj1_9rhob like domain"/>
    <property type="match status" value="1"/>
</dbReference>
<comment type="catalytic activity">
    <reaction evidence="10">
        <text>L-prolyl-[hypoxia-inducible factor alpha subunit] + 2-oxoglutarate + O2 = trans-4-hydroxy-L-prolyl-[hypoxia-inducible factor alpha subunit] + succinate + CO2</text>
        <dbReference type="Rhea" id="RHEA:48400"/>
        <dbReference type="Rhea" id="RHEA-COMP:12093"/>
        <dbReference type="Rhea" id="RHEA-COMP:12094"/>
        <dbReference type="ChEBI" id="CHEBI:15379"/>
        <dbReference type="ChEBI" id="CHEBI:16526"/>
        <dbReference type="ChEBI" id="CHEBI:16810"/>
        <dbReference type="ChEBI" id="CHEBI:30031"/>
        <dbReference type="ChEBI" id="CHEBI:50342"/>
        <dbReference type="ChEBI" id="CHEBI:61965"/>
        <dbReference type="EC" id="1.14.11.29"/>
    </reaction>
</comment>
<dbReference type="EC" id="1.14.11.29" evidence="9"/>
<keyword evidence="5" id="KW-0847">Vitamin C</keyword>
<dbReference type="GO" id="GO:0008270">
    <property type="term" value="F:zinc ion binding"/>
    <property type="evidence" value="ECO:0007669"/>
    <property type="project" value="UniProtKB-KW"/>
</dbReference>
<evidence type="ECO:0000256" key="6">
    <source>
        <dbReference type="ARBA" id="ARBA00022964"/>
    </source>
</evidence>
<evidence type="ECO:0000313" key="15">
    <source>
        <dbReference type="EMBL" id="KAK8771773.1"/>
    </source>
</evidence>
<dbReference type="Pfam" id="PF01753">
    <property type="entry name" value="zf-MYND"/>
    <property type="match status" value="1"/>
</dbReference>
<gene>
    <name evidence="15" type="ORF">V5799_024985</name>
</gene>
<dbReference type="InterPro" id="IPR002893">
    <property type="entry name" value="Znf_MYND"/>
</dbReference>
<dbReference type="PANTHER" id="PTHR12907">
    <property type="entry name" value="EGL NINE HOMOLOG-RELATED"/>
    <property type="match status" value="1"/>
</dbReference>
<dbReference type="InterPro" id="IPR006620">
    <property type="entry name" value="Pro_4_hyd_alph"/>
</dbReference>
<evidence type="ECO:0000259" key="14">
    <source>
        <dbReference type="PROSITE" id="PS51471"/>
    </source>
</evidence>
<sequence length="474" mass="51767">MSELRNNPELCYCQFCGGLSGLRRCARCRHVFYCSKEHQRMHWAAHKHVCKQANVPVLSQTLPLPGSPPPLLPAPEPVPMVATSMVPTPMVPTPPMTPASVVGSPSPAPSDPNLAADIPHYDPNDPVNQAWWNDTLSSLGLSTEGGAPPGASGDAPNAKLDALKPPPSKWIKSMCAHVMKDLNLYGICVIDDFLGAERGSMVLEEVRNLYSSGLFHEGQLVSQRGGSGMGRIIRGDHIIWVDGTEAGCPAVGFLVRALDSIISRCSRSARGGLLRKYQINQRTKAMIACYPGCGTHYVKHVDNPNEDGRVITSIYYLNKDWDVKTQGGLLRMFPTGQSTKVANIEPVFDRMLFFWSDRRNPHEVLPAYSVRFAITVWYLDAEERKKALQRFQTEPPTDEHSSVRRVAAISMPSQCKATRSSSNSSSSSRPACCTRLPLPITSQGTETWDQVSLVSSSVDSGDDDVVPTSAKTPA</sequence>
<dbReference type="GO" id="GO:0008198">
    <property type="term" value="F:ferrous iron binding"/>
    <property type="evidence" value="ECO:0007669"/>
    <property type="project" value="TreeGrafter"/>
</dbReference>
<dbReference type="PROSITE" id="PS51471">
    <property type="entry name" value="FE2OG_OXY"/>
    <property type="match status" value="1"/>
</dbReference>
<evidence type="ECO:0000256" key="3">
    <source>
        <dbReference type="ARBA" id="ARBA00022771"/>
    </source>
</evidence>
<dbReference type="GO" id="GO:0160082">
    <property type="term" value="F:hypoxia-inducible factor-proline dioxygenase activity"/>
    <property type="evidence" value="ECO:0007669"/>
    <property type="project" value="UniProtKB-EC"/>
</dbReference>
<feature type="region of interest" description="Disordered" evidence="12">
    <location>
        <begin position="454"/>
        <end position="474"/>
    </location>
</feature>
<keyword evidence="3 11" id="KW-0863">Zinc-finger</keyword>
<evidence type="ECO:0000256" key="2">
    <source>
        <dbReference type="ARBA" id="ARBA00022723"/>
    </source>
</evidence>
<comment type="caution">
    <text evidence="15">The sequence shown here is derived from an EMBL/GenBank/DDBJ whole genome shotgun (WGS) entry which is preliminary data.</text>
</comment>
<keyword evidence="8" id="KW-0408">Iron</keyword>
<evidence type="ECO:0000256" key="7">
    <source>
        <dbReference type="ARBA" id="ARBA00023002"/>
    </source>
</evidence>
<dbReference type="PROSITE" id="PS50865">
    <property type="entry name" value="ZF_MYND_2"/>
    <property type="match status" value="1"/>
</dbReference>
<dbReference type="SMART" id="SM00702">
    <property type="entry name" value="P4Hc"/>
    <property type="match status" value="1"/>
</dbReference>
<feature type="domain" description="Fe2OG dioxygenase" evidence="14">
    <location>
        <begin position="278"/>
        <end position="380"/>
    </location>
</feature>
<keyword evidence="7" id="KW-0560">Oxidoreductase</keyword>
<keyword evidence="6" id="KW-0223">Dioxygenase</keyword>
<keyword evidence="16" id="KW-1185">Reference proteome</keyword>
<name>A0AAQ4EAW0_AMBAM</name>
<dbReference type="Pfam" id="PF13640">
    <property type="entry name" value="2OG-FeII_Oxy_3"/>
    <property type="match status" value="1"/>
</dbReference>
<dbReference type="InterPro" id="IPR051559">
    <property type="entry name" value="HIF_prolyl_hydroxylases"/>
</dbReference>
<feature type="domain" description="MYND-type" evidence="13">
    <location>
        <begin position="13"/>
        <end position="50"/>
    </location>
</feature>
<feature type="region of interest" description="Disordered" evidence="12">
    <location>
        <begin position="141"/>
        <end position="160"/>
    </location>
</feature>
<dbReference type="SUPFAM" id="SSF144232">
    <property type="entry name" value="HIT/MYND zinc finger-like"/>
    <property type="match status" value="1"/>
</dbReference>
<keyword evidence="2" id="KW-0479">Metal-binding</keyword>
<feature type="region of interest" description="Disordered" evidence="12">
    <location>
        <begin position="413"/>
        <end position="438"/>
    </location>
</feature>
<dbReference type="GO" id="GO:0031418">
    <property type="term" value="F:L-ascorbic acid binding"/>
    <property type="evidence" value="ECO:0007669"/>
    <property type="project" value="UniProtKB-KW"/>
</dbReference>
<dbReference type="Proteomes" id="UP001321473">
    <property type="component" value="Unassembled WGS sequence"/>
</dbReference>
<dbReference type="Gene3D" id="6.10.140.2220">
    <property type="match status" value="1"/>
</dbReference>
<evidence type="ECO:0000256" key="9">
    <source>
        <dbReference type="ARBA" id="ARBA00039004"/>
    </source>
</evidence>